<dbReference type="CDD" id="cd02042">
    <property type="entry name" value="ParAB_family"/>
    <property type="match status" value="1"/>
</dbReference>
<dbReference type="InterPro" id="IPR050678">
    <property type="entry name" value="DNA_Partitioning_ATPase"/>
</dbReference>
<evidence type="ECO:0000313" key="2">
    <source>
        <dbReference type="EMBL" id="OFJ50535.1"/>
    </source>
</evidence>
<feature type="domain" description="CobQ/CobB/MinD/ParA nucleotide binding" evidence="1">
    <location>
        <begin position="7"/>
        <end position="185"/>
    </location>
</feature>
<dbReference type="RefSeq" id="WP_070356239.1">
    <property type="nucleotide sequence ID" value="NZ_CP043474.1"/>
</dbReference>
<dbReference type="AlphaFoldDB" id="A0A1E8PW45"/>
<dbReference type="PANTHER" id="PTHR13696">
    <property type="entry name" value="P-LOOP CONTAINING NUCLEOSIDE TRIPHOSPHATE HYDROLASE"/>
    <property type="match status" value="1"/>
</dbReference>
<comment type="caution">
    <text evidence="2">The sequence shown here is derived from an EMBL/GenBank/DDBJ whole genome shotgun (WGS) entry which is preliminary data.</text>
</comment>
<dbReference type="PANTHER" id="PTHR13696:SF96">
    <property type="entry name" value="COBQ_COBB_MIND_PARA NUCLEOTIDE BINDING DOMAIN-CONTAINING PROTEIN"/>
    <property type="match status" value="1"/>
</dbReference>
<evidence type="ECO:0000259" key="1">
    <source>
        <dbReference type="Pfam" id="PF01656"/>
    </source>
</evidence>
<protein>
    <submittedName>
        <fullName evidence="2">Chromosome partitioning protein</fullName>
    </submittedName>
</protein>
<reference evidence="2 3" key="1">
    <citation type="submission" date="2016-09" db="EMBL/GenBank/DDBJ databases">
        <title>genome sequence of Mycobacterium sp. 739 SCH.</title>
        <authorList>
            <person name="Greninger A.L."/>
            <person name="Qin X."/>
            <person name="Jerome K."/>
            <person name="Vora S."/>
            <person name="Quinn K."/>
        </authorList>
    </citation>
    <scope>NUCLEOTIDE SEQUENCE [LARGE SCALE GENOMIC DNA]</scope>
    <source>
        <strain evidence="2 3">SCH</strain>
    </source>
</reference>
<sequence>MSPPLTLVVANLKGGSTKTTTAAFVMHAMTETGLSVLGVDADGENESLLTWSDVGAWSLPVIGMPVTDLHRKLPGIVGERYDAVVIDTPPMTERRGVVASAIRLATHVLVPLAPTGMEYARLAAIREVVEDAATLSPADPPQLAVVLTRTVPRAASTEVYRQMLIDDGVRVLGPTVGRLERYAQAFGLPIINAAATAYGDIAAELVGGDANRTEILTC</sequence>
<evidence type="ECO:0000313" key="3">
    <source>
        <dbReference type="Proteomes" id="UP000178953"/>
    </source>
</evidence>
<organism evidence="2 3">
    <name type="scientific">Mycolicibacterium grossiae</name>
    <dbReference type="NCBI Taxonomy" id="1552759"/>
    <lineage>
        <taxon>Bacteria</taxon>
        <taxon>Bacillati</taxon>
        <taxon>Actinomycetota</taxon>
        <taxon>Actinomycetes</taxon>
        <taxon>Mycobacteriales</taxon>
        <taxon>Mycobacteriaceae</taxon>
        <taxon>Mycolicibacterium</taxon>
    </lineage>
</organism>
<dbReference type="OrthoDB" id="128708at2"/>
<dbReference type="InterPro" id="IPR002586">
    <property type="entry name" value="CobQ/CobB/MinD/ParA_Nub-bd_dom"/>
</dbReference>
<keyword evidence="3" id="KW-1185">Reference proteome</keyword>
<dbReference type="EMBL" id="MCHX01000115">
    <property type="protein sequence ID" value="OFJ50535.1"/>
    <property type="molecule type" value="Genomic_DNA"/>
</dbReference>
<dbReference type="SUPFAM" id="SSF52540">
    <property type="entry name" value="P-loop containing nucleoside triphosphate hydrolases"/>
    <property type="match status" value="1"/>
</dbReference>
<gene>
    <name evidence="2" type="ORF">BEL07_27695</name>
</gene>
<dbReference type="Gene3D" id="3.40.50.300">
    <property type="entry name" value="P-loop containing nucleotide triphosphate hydrolases"/>
    <property type="match status" value="1"/>
</dbReference>
<name>A0A1E8PW45_9MYCO</name>
<dbReference type="Proteomes" id="UP000178953">
    <property type="component" value="Unassembled WGS sequence"/>
</dbReference>
<proteinExistence type="predicted"/>
<dbReference type="Pfam" id="PF01656">
    <property type="entry name" value="CbiA"/>
    <property type="match status" value="1"/>
</dbReference>
<dbReference type="InterPro" id="IPR027417">
    <property type="entry name" value="P-loop_NTPase"/>
</dbReference>
<accession>A0A1E8PW45</accession>